<accession>A0A7L9WRC7</accession>
<dbReference type="PANTHER" id="PTHR40267">
    <property type="entry name" value="BLR3294 PROTEIN"/>
    <property type="match status" value="1"/>
</dbReference>
<evidence type="ECO:0000313" key="1">
    <source>
        <dbReference type="EMBL" id="QOL82267.1"/>
    </source>
</evidence>
<evidence type="ECO:0000313" key="2">
    <source>
        <dbReference type="Proteomes" id="UP000594118"/>
    </source>
</evidence>
<name>A0A7L9WRC7_9RHOB</name>
<dbReference type="InterPro" id="IPR026286">
    <property type="entry name" value="MaiA/AMDase"/>
</dbReference>
<organism evidence="1 2">
    <name type="scientific">Pseudooceanicola spongiae</name>
    <dbReference type="NCBI Taxonomy" id="2613965"/>
    <lineage>
        <taxon>Bacteria</taxon>
        <taxon>Pseudomonadati</taxon>
        <taxon>Pseudomonadota</taxon>
        <taxon>Alphaproteobacteria</taxon>
        <taxon>Rhodobacterales</taxon>
        <taxon>Paracoccaceae</taxon>
        <taxon>Pseudooceanicola</taxon>
    </lineage>
</organism>
<gene>
    <name evidence="1" type="ORF">F3W81_16380</name>
</gene>
<dbReference type="AlphaFoldDB" id="A0A7L9WRC7"/>
<dbReference type="RefSeq" id="WP_193080305.1">
    <property type="nucleotide sequence ID" value="NZ_CP045201.1"/>
</dbReference>
<dbReference type="InterPro" id="IPR053714">
    <property type="entry name" value="Iso_Racemase_Enz_sf"/>
</dbReference>
<dbReference type="Proteomes" id="UP000594118">
    <property type="component" value="Chromosome"/>
</dbReference>
<dbReference type="Gene3D" id="3.40.50.12500">
    <property type="match status" value="1"/>
</dbReference>
<protein>
    <recommendedName>
        <fullName evidence="3">Maleate isomerase</fullName>
    </recommendedName>
</protein>
<keyword evidence="2" id="KW-1185">Reference proteome</keyword>
<dbReference type="EMBL" id="CP045201">
    <property type="protein sequence ID" value="QOL82267.1"/>
    <property type="molecule type" value="Genomic_DNA"/>
</dbReference>
<sequence>MAVKEYGNAGTIGVLTPQANTTVEPELWALLPPHWSMLNARLTSSLDSIEARLVDYTGKFNATSGQFANAPIDVIAAACTGASYLIGAEAEARLVDEVQSSHGKPFLTAALASVAALRLMGAKKIALLTPYPESLNRHSTPYWESFGFEVVAKTGPALETDAFHPIYAMTGNGVLAAYRELSASGADAVLMLGTGMATLYPMLAGHAEGLIPAISCNVALVWAAVQARDWQSLGATDLPDWLSGARWQDRLKLMYPPA</sequence>
<reference evidence="1 2" key="1">
    <citation type="submission" date="2019-10" db="EMBL/GenBank/DDBJ databases">
        <title>Pseudopuniceibacterium sp. HQ09 islated from Antarctica.</title>
        <authorList>
            <person name="Liao L."/>
            <person name="Su S."/>
            <person name="Chen B."/>
            <person name="Yu Y."/>
        </authorList>
    </citation>
    <scope>NUCLEOTIDE SEQUENCE [LARGE SCALE GENOMIC DNA]</scope>
    <source>
        <strain evidence="1 2">HQ09</strain>
    </source>
</reference>
<dbReference type="KEGG" id="pshq:F3W81_16380"/>
<dbReference type="Pfam" id="PF17645">
    <property type="entry name" value="Amdase"/>
    <property type="match status" value="1"/>
</dbReference>
<proteinExistence type="predicted"/>
<dbReference type="PANTHER" id="PTHR40267:SF1">
    <property type="entry name" value="BLR3294 PROTEIN"/>
    <property type="match status" value="1"/>
</dbReference>
<evidence type="ECO:0008006" key="3">
    <source>
        <dbReference type="Google" id="ProtNLM"/>
    </source>
</evidence>